<proteinExistence type="predicted"/>
<reference evidence="2 3" key="2">
    <citation type="journal article" date="2021" name="Int. J. Syst. Evol. Microbiol.">
        <title>Roseibium litorale sp. nov., isolated from a tidal flat sediment and proposal for the reclassification of Labrenzia polysiphoniae as Roseibium polysiphoniae comb. nov.</title>
        <authorList>
            <person name="Liu Y."/>
            <person name="Pei T."/>
            <person name="Du J."/>
            <person name="Chao M."/>
            <person name="Deng M.R."/>
            <person name="Zhu H."/>
        </authorList>
    </citation>
    <scope>NUCLEOTIDE SEQUENCE [LARGE SCALE GENOMIC DNA]</scope>
    <source>
        <strain evidence="2 3">4C16A</strain>
    </source>
</reference>
<sequence length="196" mass="21586">MAIKKPTIPHAELRNEMRKEEQAGSSLEPDSASQANTPDPAQNTRAYPEPETAFRPPKTRREKPVSSPDSAEPRTGHAEASEKMTISVSAPIPEKGVSKLFEALLQHHSEQEALRLILKKALPIYESALIDGSFQKSPKDYPAKPATATTRRAIKHEAFNVVKQAFDPLDVYTLNKIGRMIATAALAAFFKNEKNG</sequence>
<dbReference type="Pfam" id="PF07181">
    <property type="entry name" value="VirC2"/>
    <property type="match status" value="1"/>
</dbReference>
<dbReference type="RefSeq" id="WP_192149697.1">
    <property type="nucleotide sequence ID" value="NZ_JACYXI010000014.1"/>
</dbReference>
<name>A0ABR9CRU6_9HYPH</name>
<dbReference type="Gene3D" id="1.10.1220.190">
    <property type="entry name" value="VirC2, RHH domain"/>
    <property type="match status" value="1"/>
</dbReference>
<dbReference type="EMBL" id="JACYXI010000014">
    <property type="protein sequence ID" value="MBD8893569.1"/>
    <property type="molecule type" value="Genomic_DNA"/>
</dbReference>
<dbReference type="SUPFAM" id="SSF47598">
    <property type="entry name" value="Ribbon-helix-helix"/>
    <property type="match status" value="1"/>
</dbReference>
<reference evidence="3" key="1">
    <citation type="submission" date="2020-09" db="EMBL/GenBank/DDBJ databases">
        <title>The genome sequence of strain Labrenzia suaedae 4C16A.</title>
        <authorList>
            <person name="Liu Y."/>
        </authorList>
    </citation>
    <scope>NUCLEOTIDE SEQUENCE [LARGE SCALE GENOMIC DNA]</scope>
    <source>
        <strain evidence="3">4C16A</strain>
    </source>
</reference>
<comment type="caution">
    <text evidence="2">The sequence shown here is derived from an EMBL/GenBank/DDBJ whole genome shotgun (WGS) entry which is preliminary data.</text>
</comment>
<keyword evidence="3" id="KW-1185">Reference proteome</keyword>
<accession>A0ABR9CRU6</accession>
<feature type="region of interest" description="Disordered" evidence="1">
    <location>
        <begin position="1"/>
        <end position="89"/>
    </location>
</feature>
<evidence type="ECO:0000256" key="1">
    <source>
        <dbReference type="SAM" id="MobiDB-lite"/>
    </source>
</evidence>
<dbReference type="InterPro" id="IPR038473">
    <property type="entry name" value="VirC2_C_sf"/>
</dbReference>
<feature type="compositionally biased region" description="Basic and acidic residues" evidence="1">
    <location>
        <begin position="71"/>
        <end position="82"/>
    </location>
</feature>
<gene>
    <name evidence="2" type="ORF">IG616_18635</name>
</gene>
<dbReference type="InterPro" id="IPR010985">
    <property type="entry name" value="Ribbon_hlx_hlx"/>
</dbReference>
<dbReference type="InterPro" id="IPR009841">
    <property type="entry name" value="VirC2"/>
</dbReference>
<organism evidence="2 3">
    <name type="scientific">Roseibium litorale</name>
    <dbReference type="NCBI Taxonomy" id="2803841"/>
    <lineage>
        <taxon>Bacteria</taxon>
        <taxon>Pseudomonadati</taxon>
        <taxon>Pseudomonadota</taxon>
        <taxon>Alphaproteobacteria</taxon>
        <taxon>Hyphomicrobiales</taxon>
        <taxon>Stappiaceae</taxon>
        <taxon>Roseibium</taxon>
    </lineage>
</organism>
<evidence type="ECO:0000313" key="2">
    <source>
        <dbReference type="EMBL" id="MBD8893569.1"/>
    </source>
</evidence>
<evidence type="ECO:0000313" key="3">
    <source>
        <dbReference type="Proteomes" id="UP000632063"/>
    </source>
</evidence>
<protein>
    <submittedName>
        <fullName evidence="2">VirC2 family conjugal transfer protein</fullName>
    </submittedName>
</protein>
<dbReference type="Proteomes" id="UP000632063">
    <property type="component" value="Unassembled WGS sequence"/>
</dbReference>
<feature type="compositionally biased region" description="Basic and acidic residues" evidence="1">
    <location>
        <begin position="11"/>
        <end position="22"/>
    </location>
</feature>
<feature type="compositionally biased region" description="Polar residues" evidence="1">
    <location>
        <begin position="31"/>
        <end position="45"/>
    </location>
</feature>